<dbReference type="FunFam" id="1.10.579.10:FF:000003">
    <property type="entry name" value="Deoxyribodipyrimidine photo-lyase"/>
    <property type="match status" value="1"/>
</dbReference>
<dbReference type="eggNOG" id="COG0415">
    <property type="taxonomic scope" value="Bacteria"/>
</dbReference>
<dbReference type="Pfam" id="PF00875">
    <property type="entry name" value="DNA_photolyase"/>
    <property type="match status" value="1"/>
</dbReference>
<dbReference type="NCBIfam" id="NF007955">
    <property type="entry name" value="PRK10674.1"/>
    <property type="match status" value="1"/>
</dbReference>
<dbReference type="GO" id="GO:0071949">
    <property type="term" value="F:FAD binding"/>
    <property type="evidence" value="ECO:0007669"/>
    <property type="project" value="TreeGrafter"/>
</dbReference>
<feature type="binding site" evidence="8">
    <location>
        <begin position="373"/>
        <end position="375"/>
    </location>
    <ligand>
        <name>FAD</name>
        <dbReference type="ChEBI" id="CHEBI:57692"/>
    </ligand>
</feature>
<dbReference type="STRING" id="1261131.lam_858"/>
<evidence type="ECO:0000256" key="10">
    <source>
        <dbReference type="RuleBase" id="RU004182"/>
    </source>
</evidence>
<dbReference type="InterPro" id="IPR002081">
    <property type="entry name" value="Cryptochrome/DNA_photolyase_1"/>
</dbReference>
<dbReference type="InterPro" id="IPR036155">
    <property type="entry name" value="Crypto/Photolyase_N_sf"/>
</dbReference>
<dbReference type="RefSeq" id="WP_007557110.1">
    <property type="nucleotide sequence ID" value="NC_022793.1"/>
</dbReference>
<evidence type="ECO:0000256" key="4">
    <source>
        <dbReference type="ARBA" id="ARBA00022630"/>
    </source>
</evidence>
<evidence type="ECO:0000256" key="9">
    <source>
        <dbReference type="PIRSR" id="PIRSR602081-2"/>
    </source>
</evidence>
<dbReference type="Gene3D" id="1.25.40.80">
    <property type="match status" value="1"/>
</dbReference>
<dbReference type="EMBL" id="CP006604">
    <property type="protein sequence ID" value="AHA28197.1"/>
    <property type="molecule type" value="Genomic_DNA"/>
</dbReference>
<dbReference type="SUPFAM" id="SSF52425">
    <property type="entry name" value="Cryptochrome/photolyase, N-terminal domain"/>
    <property type="match status" value="1"/>
</dbReference>
<evidence type="ECO:0000313" key="13">
    <source>
        <dbReference type="Proteomes" id="UP000017862"/>
    </source>
</evidence>
<dbReference type="KEGG" id="lar:lam_858"/>
<evidence type="ECO:0000256" key="3">
    <source>
        <dbReference type="ARBA" id="ARBA00014046"/>
    </source>
</evidence>
<evidence type="ECO:0000313" key="12">
    <source>
        <dbReference type="EMBL" id="AHA28197.1"/>
    </source>
</evidence>
<dbReference type="PROSITE" id="PS51645">
    <property type="entry name" value="PHR_CRY_ALPHA_BETA"/>
    <property type="match status" value="1"/>
</dbReference>
<dbReference type="InterPro" id="IPR005101">
    <property type="entry name" value="Cryptochr/Photolyase_FAD-bd"/>
</dbReference>
<comment type="catalytic activity">
    <reaction evidence="7">
        <text>cyclobutadipyrimidine (in DNA) = 2 pyrimidine residues (in DNA).</text>
        <dbReference type="EC" id="4.1.99.3"/>
    </reaction>
</comment>
<feature type="binding site" evidence="8">
    <location>
        <begin position="275"/>
        <end position="282"/>
    </location>
    <ligand>
        <name>FAD</name>
        <dbReference type="ChEBI" id="CHEBI:57692"/>
    </ligand>
</feature>
<keyword evidence="5 8" id="KW-0274">FAD</keyword>
<feature type="binding site" evidence="8">
    <location>
        <begin position="236"/>
        <end position="240"/>
    </location>
    <ligand>
        <name>FAD</name>
        <dbReference type="ChEBI" id="CHEBI:57692"/>
    </ligand>
</feature>
<dbReference type="Pfam" id="PF03441">
    <property type="entry name" value="FAD_binding_7"/>
    <property type="match status" value="1"/>
</dbReference>
<dbReference type="Proteomes" id="UP000017862">
    <property type="component" value="Chromosome"/>
</dbReference>
<accession>U6B904</accession>
<evidence type="ECO:0000259" key="11">
    <source>
        <dbReference type="PROSITE" id="PS51645"/>
    </source>
</evidence>
<dbReference type="GO" id="GO:0003904">
    <property type="term" value="F:deoxyribodipyrimidine photo-lyase activity"/>
    <property type="evidence" value="ECO:0007669"/>
    <property type="project" value="UniProtKB-EC"/>
</dbReference>
<evidence type="ECO:0000256" key="5">
    <source>
        <dbReference type="ARBA" id="ARBA00022827"/>
    </source>
</evidence>
<feature type="site" description="Electron transfer via tryptophanyl radical" evidence="9">
    <location>
        <position position="383"/>
    </location>
</feature>
<dbReference type="PROSITE" id="PS00691">
    <property type="entry name" value="DNA_PHOTOLYASES_1_2"/>
    <property type="match status" value="1"/>
</dbReference>
<dbReference type="HOGENOM" id="CLU_010348_2_0_5"/>
<evidence type="ECO:0000256" key="2">
    <source>
        <dbReference type="ARBA" id="ARBA00013149"/>
    </source>
</evidence>
<dbReference type="GO" id="GO:0003677">
    <property type="term" value="F:DNA binding"/>
    <property type="evidence" value="ECO:0007669"/>
    <property type="project" value="TreeGrafter"/>
</dbReference>
<dbReference type="PANTHER" id="PTHR11455:SF9">
    <property type="entry name" value="CRYPTOCHROME CIRCADIAN CLOCK 5 ISOFORM X1"/>
    <property type="match status" value="1"/>
</dbReference>
<feature type="site" description="Electron transfer via tryptophanyl radical" evidence="9">
    <location>
        <position position="307"/>
    </location>
</feature>
<comment type="cofactor">
    <cofactor evidence="1">
        <name>(6R)-5,10-methylene-5,6,7,8-tetrahydrofolate</name>
        <dbReference type="ChEBI" id="CHEBI:15636"/>
    </cofactor>
</comment>
<evidence type="ECO:0000256" key="7">
    <source>
        <dbReference type="ARBA" id="ARBA00033999"/>
    </source>
</evidence>
<dbReference type="InterPro" id="IPR036134">
    <property type="entry name" value="Crypto/Photolyase_FAD-like_sf"/>
</dbReference>
<organism evidence="12 13">
    <name type="scientific">Candidatus Liberibacter americanus str. Sao Paulo</name>
    <dbReference type="NCBI Taxonomy" id="1261131"/>
    <lineage>
        <taxon>Bacteria</taxon>
        <taxon>Pseudomonadati</taxon>
        <taxon>Pseudomonadota</taxon>
        <taxon>Alphaproteobacteria</taxon>
        <taxon>Hyphomicrobiales</taxon>
        <taxon>Rhizobiaceae</taxon>
        <taxon>Liberibacter</taxon>
    </lineage>
</organism>
<dbReference type="Gene3D" id="3.40.50.620">
    <property type="entry name" value="HUPs"/>
    <property type="match status" value="1"/>
</dbReference>
<proteinExistence type="inferred from homology"/>
<keyword evidence="4 8" id="KW-0285">Flavoprotein</keyword>
<dbReference type="PATRIC" id="fig|1261131.3.peg.826"/>
<evidence type="ECO:0000256" key="6">
    <source>
        <dbReference type="ARBA" id="ARBA00022991"/>
    </source>
</evidence>
<evidence type="ECO:0000256" key="1">
    <source>
        <dbReference type="ARBA" id="ARBA00001932"/>
    </source>
</evidence>
<feature type="binding site" evidence="8">
    <location>
        <position position="224"/>
    </location>
    <ligand>
        <name>FAD</name>
        <dbReference type="ChEBI" id="CHEBI:57692"/>
    </ligand>
</feature>
<name>U6B904_9HYPH</name>
<protein>
    <recommendedName>
        <fullName evidence="3">Deoxyribodipyrimidine photo-lyase</fullName>
        <ecNumber evidence="2">4.1.99.3</ecNumber>
    </recommendedName>
</protein>
<dbReference type="PANTHER" id="PTHR11455">
    <property type="entry name" value="CRYPTOCHROME"/>
    <property type="match status" value="1"/>
</dbReference>
<dbReference type="InterPro" id="IPR006050">
    <property type="entry name" value="DNA_photolyase_N"/>
</dbReference>
<sequence>MITRVVWLRNDLRITDNKALHAACSDPNAKVIAVFIATPEQWRQHDMSARQATFIYKTLLKVQESLAKKGITLIYHQCTDFDNSIKWLEDYCNKQQVSELFYNYQYEINEYRRDRKLEQRLKNKVICRGFDDSVMLPPGSILNDSGKMYKIYTPFRKAFISHITESDMQSLPAPKIRKNGPISIKTLPPPFNYPYQEVDPIFPIGEKNALQLLRDFCKHKVQNYAEQRDIPSIKGTSNLSPYLSIGAISTRQCFNRLKAEFPDIFIKNAFSWLNELIWREFYRHLIVAYPFLCMGKPFIKWTEQIKWNCDSKSFQAWKQGLTGIPIVDAAMRQLNSIGWMHNRLRMISASFLVKDLLIDWRLGEKYFMSQLIDGDLASNNGGWQWAASVGSDSVPYFRIFNPITQGKRFDKECIFIRQWIPELKNISDKQIHTINDWNNEERQYINYPIPIIDHQEARQKSLTEYYRAKNASIT</sequence>
<dbReference type="InterPro" id="IPR014729">
    <property type="entry name" value="Rossmann-like_a/b/a_fold"/>
</dbReference>
<dbReference type="AlphaFoldDB" id="U6B904"/>
<feature type="site" description="Electron transfer via tryptophanyl radical" evidence="9">
    <location>
        <position position="360"/>
    </location>
</feature>
<feature type="domain" description="Photolyase/cryptochrome alpha/beta" evidence="11">
    <location>
        <begin position="2"/>
        <end position="135"/>
    </location>
</feature>
<dbReference type="GO" id="GO:0009416">
    <property type="term" value="P:response to light stimulus"/>
    <property type="evidence" value="ECO:0007669"/>
    <property type="project" value="TreeGrafter"/>
</dbReference>
<dbReference type="SUPFAM" id="SSF48173">
    <property type="entry name" value="Cryptochrome/photolyase FAD-binding domain"/>
    <property type="match status" value="1"/>
</dbReference>
<dbReference type="PRINTS" id="PR00147">
    <property type="entry name" value="DNAPHOTLYASE"/>
</dbReference>
<gene>
    <name evidence="12" type="primary">phrB</name>
    <name evidence="12" type="ORF">lam_858</name>
</gene>
<keyword evidence="13" id="KW-1185">Reference proteome</keyword>
<dbReference type="Gene3D" id="1.10.579.10">
    <property type="entry name" value="DNA Cyclobutane Dipyrimidine Photolyase, subunit A, domain 3"/>
    <property type="match status" value="1"/>
</dbReference>
<dbReference type="GO" id="GO:0000719">
    <property type="term" value="P:photoreactive repair"/>
    <property type="evidence" value="ECO:0007669"/>
    <property type="project" value="UniProtKB-ARBA"/>
</dbReference>
<dbReference type="InterPro" id="IPR018394">
    <property type="entry name" value="DNA_photolyase_1_CS_C"/>
</dbReference>
<dbReference type="PROSITE" id="PS00394">
    <property type="entry name" value="DNA_PHOTOLYASES_1_1"/>
    <property type="match status" value="1"/>
</dbReference>
<dbReference type="EC" id="4.1.99.3" evidence="2"/>
<comment type="cofactor">
    <cofactor evidence="8">
        <name>FAD</name>
        <dbReference type="ChEBI" id="CHEBI:57692"/>
    </cofactor>
    <text evidence="8">Binds 1 FAD per subunit.</text>
</comment>
<feature type="binding site" evidence="8">
    <location>
        <position position="272"/>
    </location>
    <ligand>
        <name>FAD</name>
        <dbReference type="ChEBI" id="CHEBI:57692"/>
    </ligand>
</feature>
<reference evidence="12 13" key="1">
    <citation type="journal article" date="2014" name="Mol. Plant Microbe Interact.">
        <title>The complete genome sequence of Candidatus Liberibacter americanus, associated with citrus Huanglongbing.</title>
        <authorList>
            <person name="Wulff N.A."/>
            <person name="Zhang S."/>
            <person name="Setubal J.C."/>
            <person name="Almeida N.F."/>
            <person name="Martins E.C."/>
            <person name="Harakava R."/>
            <person name="Kumar D."/>
            <person name="Rangel L.T."/>
            <person name="Foissac X."/>
            <person name="Bove J."/>
            <person name="Gabriel D.W."/>
        </authorList>
    </citation>
    <scope>NUCLEOTIDE SEQUENCE [LARGE SCALE GENOMIC DNA]</scope>
    <source>
        <strain evidence="12 13">Sao Paulo</strain>
    </source>
</reference>
<evidence type="ECO:0000256" key="8">
    <source>
        <dbReference type="PIRSR" id="PIRSR602081-1"/>
    </source>
</evidence>
<keyword evidence="12" id="KW-0456">Lyase</keyword>
<keyword evidence="6 10" id="KW-0157">Chromophore</keyword>
<comment type="similarity">
    <text evidence="10">Belongs to the DNA photolyase family.</text>
</comment>